<dbReference type="PRINTS" id="PR00463">
    <property type="entry name" value="EP450I"/>
</dbReference>
<comment type="similarity">
    <text evidence="2 7">Belongs to the cytochrome P450 family.</text>
</comment>
<keyword evidence="10" id="KW-1185">Reference proteome</keyword>
<keyword evidence="8" id="KW-1133">Transmembrane helix</keyword>
<comment type="caution">
    <text evidence="9">The sequence shown here is derived from an EMBL/GenBank/DDBJ whole genome shotgun (WGS) entry which is preliminary data.</text>
</comment>
<evidence type="ECO:0000313" key="10">
    <source>
        <dbReference type="Proteomes" id="UP001590951"/>
    </source>
</evidence>
<dbReference type="Gene3D" id="1.10.630.10">
    <property type="entry name" value="Cytochrome P450"/>
    <property type="match status" value="1"/>
</dbReference>
<reference evidence="9 10" key="1">
    <citation type="submission" date="2024-09" db="EMBL/GenBank/DDBJ databases">
        <title>Rethinking Asexuality: The Enigmatic Case of Functional Sexual Genes in Lepraria (Stereocaulaceae).</title>
        <authorList>
            <person name="Doellman M."/>
            <person name="Sun Y."/>
            <person name="Barcenas-Pena A."/>
            <person name="Lumbsch H.T."/>
            <person name="Grewe F."/>
        </authorList>
    </citation>
    <scope>NUCLEOTIDE SEQUENCE [LARGE SCALE GENOMIC DNA]</scope>
    <source>
        <strain evidence="9 10">Grewe 0041</strain>
    </source>
</reference>
<organism evidence="9 10">
    <name type="scientific">Lepraria finkii</name>
    <dbReference type="NCBI Taxonomy" id="1340010"/>
    <lineage>
        <taxon>Eukaryota</taxon>
        <taxon>Fungi</taxon>
        <taxon>Dikarya</taxon>
        <taxon>Ascomycota</taxon>
        <taxon>Pezizomycotina</taxon>
        <taxon>Lecanoromycetes</taxon>
        <taxon>OSLEUM clade</taxon>
        <taxon>Lecanoromycetidae</taxon>
        <taxon>Lecanorales</taxon>
        <taxon>Lecanorineae</taxon>
        <taxon>Stereocaulaceae</taxon>
        <taxon>Lepraria</taxon>
    </lineage>
</organism>
<evidence type="ECO:0000256" key="2">
    <source>
        <dbReference type="ARBA" id="ARBA00010617"/>
    </source>
</evidence>
<keyword evidence="7" id="KW-0349">Heme</keyword>
<comment type="cofactor">
    <cofactor evidence="1">
        <name>heme</name>
        <dbReference type="ChEBI" id="CHEBI:30413"/>
    </cofactor>
</comment>
<evidence type="ECO:0000313" key="9">
    <source>
        <dbReference type="EMBL" id="KAL2045899.1"/>
    </source>
</evidence>
<accession>A0ABR4AJE6</accession>
<dbReference type="PANTHER" id="PTHR24305:SF157">
    <property type="entry name" value="N-ACETYLTRYPTOPHAN 6-HYDROXYLASE IVOC-RELATED"/>
    <property type="match status" value="1"/>
</dbReference>
<dbReference type="SUPFAM" id="SSF48264">
    <property type="entry name" value="Cytochrome P450"/>
    <property type="match status" value="1"/>
</dbReference>
<sequence length="470" mass="54222">MHVLDLVITWPLTTTAIFFTLYVVLLFIYRLTLHPLAKFPGPRLAAVTFWCEFYHDYFCGGQYLFRIRDMHAKYGHIVRISPDELHINDPSFLPELMPAGGRRRDKYPRMIQVFGFSQAAGATADHDLHRTRRAAMSKMFSKESVRRLEPIMRVNFNKLLVRLKEFQDDGREISLLPMFGAFTNDVISEYAYGFSSNWVQAPLFNKVFFEMQLLSNIDRVAKSHNEGKDSKTVFDEIFDSKLSNEDKKPLRLLQEAQNFSIAGTETTSWILSIMTVHLLSTPRVLAKLRTELTAALPDVSAPLVIKDIEQLPYLSAVITEGLRLAIGTSQRQTRISPNEVMTFNDDKKKWHIPPGTPVGMAAPLVHLNPDIFADPLSFRPERFIENPQLKRYLMTFSQGSRQCLGMQLAYTEIYLLLSEIWRRFGSKEDHGEDGWWELWETDRSDTDMASDRFVPYPRADSKGIRIKVRK</sequence>
<evidence type="ECO:0000256" key="1">
    <source>
        <dbReference type="ARBA" id="ARBA00001971"/>
    </source>
</evidence>
<evidence type="ECO:0000256" key="6">
    <source>
        <dbReference type="ARBA" id="ARBA00023033"/>
    </source>
</evidence>
<feature type="transmembrane region" description="Helical" evidence="8">
    <location>
        <begin position="6"/>
        <end position="29"/>
    </location>
</feature>
<evidence type="ECO:0000256" key="8">
    <source>
        <dbReference type="SAM" id="Phobius"/>
    </source>
</evidence>
<evidence type="ECO:0000256" key="4">
    <source>
        <dbReference type="ARBA" id="ARBA00023002"/>
    </source>
</evidence>
<keyword evidence="8" id="KW-0812">Transmembrane</keyword>
<dbReference type="InterPro" id="IPR036396">
    <property type="entry name" value="Cyt_P450_sf"/>
</dbReference>
<evidence type="ECO:0000256" key="5">
    <source>
        <dbReference type="ARBA" id="ARBA00023004"/>
    </source>
</evidence>
<keyword evidence="3 7" id="KW-0479">Metal-binding</keyword>
<dbReference type="CDD" id="cd11062">
    <property type="entry name" value="CYP58-like"/>
    <property type="match status" value="1"/>
</dbReference>
<dbReference type="Proteomes" id="UP001590951">
    <property type="component" value="Unassembled WGS sequence"/>
</dbReference>
<dbReference type="EMBL" id="JBHFEH010000131">
    <property type="protein sequence ID" value="KAL2045899.1"/>
    <property type="molecule type" value="Genomic_DNA"/>
</dbReference>
<dbReference type="InterPro" id="IPR017972">
    <property type="entry name" value="Cyt_P450_CS"/>
</dbReference>
<evidence type="ECO:0000256" key="7">
    <source>
        <dbReference type="RuleBase" id="RU000461"/>
    </source>
</evidence>
<dbReference type="PROSITE" id="PS00086">
    <property type="entry name" value="CYTOCHROME_P450"/>
    <property type="match status" value="1"/>
</dbReference>
<evidence type="ECO:0008006" key="11">
    <source>
        <dbReference type="Google" id="ProtNLM"/>
    </source>
</evidence>
<dbReference type="Pfam" id="PF00067">
    <property type="entry name" value="p450"/>
    <property type="match status" value="1"/>
</dbReference>
<proteinExistence type="inferred from homology"/>
<dbReference type="PANTHER" id="PTHR24305">
    <property type="entry name" value="CYTOCHROME P450"/>
    <property type="match status" value="1"/>
</dbReference>
<keyword evidence="6 7" id="KW-0503">Monooxygenase</keyword>
<keyword evidence="4 7" id="KW-0560">Oxidoreductase</keyword>
<dbReference type="InterPro" id="IPR001128">
    <property type="entry name" value="Cyt_P450"/>
</dbReference>
<protein>
    <recommendedName>
        <fullName evidence="11">Cytochrome P450</fullName>
    </recommendedName>
</protein>
<keyword evidence="8" id="KW-0472">Membrane</keyword>
<dbReference type="InterPro" id="IPR050121">
    <property type="entry name" value="Cytochrome_P450_monoxygenase"/>
</dbReference>
<dbReference type="InterPro" id="IPR002401">
    <property type="entry name" value="Cyt_P450_E_grp-I"/>
</dbReference>
<gene>
    <name evidence="9" type="ORF">ABVK25_011953</name>
</gene>
<dbReference type="PRINTS" id="PR00385">
    <property type="entry name" value="P450"/>
</dbReference>
<name>A0ABR4AJE6_9LECA</name>
<keyword evidence="5 7" id="KW-0408">Iron</keyword>
<evidence type="ECO:0000256" key="3">
    <source>
        <dbReference type="ARBA" id="ARBA00022723"/>
    </source>
</evidence>